<sequence length="276" mass="30651">MEAAAAAAEPARSSPSTAAAAPRPPQQRRRRRRRGGEAEEQVRVRRRTLEAVLEQCQRTLEMLKNADLEPDPDVGEEIGSKGSAGEEEEEEEEEEEVRSRTPSSVDYETDELCELLKSRVESRNFLEKVGSIHMSMSQDCYGIDGEANGNSSWDMITAKDLWGAKDVGGESESESDDYVLVCEEDIVDGLACFMAAYLLSLKQTKELTPDQLQEALRKTFSAKKKSRLQKAWDSSKVIYNLASWSATAIGMYQNPAIFRAASVALWSSCRAISKLL</sequence>
<protein>
    <submittedName>
        <fullName evidence="2">Uncharacterized protein</fullName>
    </submittedName>
</protein>
<dbReference type="Proteomes" id="UP000092600">
    <property type="component" value="Unassembled WGS sequence"/>
</dbReference>
<dbReference type="EMBL" id="LSRQ01003799">
    <property type="protein sequence ID" value="OAY70665.1"/>
    <property type="molecule type" value="Genomic_DNA"/>
</dbReference>
<dbReference type="PANTHER" id="PTHR33874">
    <property type="entry name" value="RING FINGER PROTEIN"/>
    <property type="match status" value="1"/>
</dbReference>
<organism evidence="2 3">
    <name type="scientific">Ananas comosus</name>
    <name type="common">Pineapple</name>
    <name type="synonym">Ananas ananas</name>
    <dbReference type="NCBI Taxonomy" id="4615"/>
    <lineage>
        <taxon>Eukaryota</taxon>
        <taxon>Viridiplantae</taxon>
        <taxon>Streptophyta</taxon>
        <taxon>Embryophyta</taxon>
        <taxon>Tracheophyta</taxon>
        <taxon>Spermatophyta</taxon>
        <taxon>Magnoliopsida</taxon>
        <taxon>Liliopsida</taxon>
        <taxon>Poales</taxon>
        <taxon>Bromeliaceae</taxon>
        <taxon>Bromelioideae</taxon>
        <taxon>Ananas</taxon>
    </lineage>
</organism>
<feature type="compositionally biased region" description="Acidic residues" evidence="1">
    <location>
        <begin position="85"/>
        <end position="96"/>
    </location>
</feature>
<evidence type="ECO:0000313" key="2">
    <source>
        <dbReference type="EMBL" id="OAY70665.1"/>
    </source>
</evidence>
<feature type="compositionally biased region" description="Basic and acidic residues" evidence="1">
    <location>
        <begin position="35"/>
        <end position="48"/>
    </location>
</feature>
<evidence type="ECO:0000256" key="1">
    <source>
        <dbReference type="SAM" id="MobiDB-lite"/>
    </source>
</evidence>
<feature type="region of interest" description="Disordered" evidence="1">
    <location>
        <begin position="63"/>
        <end position="105"/>
    </location>
</feature>
<dbReference type="AlphaFoldDB" id="A0A199V1B0"/>
<name>A0A199V1B0_ANACO</name>
<reference evidence="2 3" key="1">
    <citation type="journal article" date="2016" name="DNA Res.">
        <title>The draft genome of MD-2 pineapple using hybrid error correction of long reads.</title>
        <authorList>
            <person name="Redwan R.M."/>
            <person name="Saidin A."/>
            <person name="Kumar S.V."/>
        </authorList>
    </citation>
    <scope>NUCLEOTIDE SEQUENCE [LARGE SCALE GENOMIC DNA]</scope>
    <source>
        <strain evidence="3">cv. MD2</strain>
        <tissue evidence="2">Leaf</tissue>
    </source>
</reference>
<feature type="compositionally biased region" description="Low complexity" evidence="1">
    <location>
        <begin position="1"/>
        <end position="21"/>
    </location>
</feature>
<gene>
    <name evidence="2" type="ORF">ACMD2_15122</name>
</gene>
<evidence type="ECO:0000313" key="3">
    <source>
        <dbReference type="Proteomes" id="UP000092600"/>
    </source>
</evidence>
<proteinExistence type="predicted"/>
<accession>A0A199V1B0</accession>
<comment type="caution">
    <text evidence="2">The sequence shown here is derived from an EMBL/GenBank/DDBJ whole genome shotgun (WGS) entry which is preliminary data.</text>
</comment>
<dbReference type="PANTHER" id="PTHR33874:SF1">
    <property type="entry name" value="RING FINGER PROTEIN"/>
    <property type="match status" value="1"/>
</dbReference>
<feature type="region of interest" description="Disordered" evidence="1">
    <location>
        <begin position="1"/>
        <end position="48"/>
    </location>
</feature>